<reference evidence="4" key="2">
    <citation type="journal article" date="2021" name="PeerJ">
        <title>Extensive microbial diversity within the chicken gut microbiome revealed by metagenomics and culture.</title>
        <authorList>
            <person name="Gilroy R."/>
            <person name="Ravi A."/>
            <person name="Getino M."/>
            <person name="Pursley I."/>
            <person name="Horton D.L."/>
            <person name="Alikhan N.F."/>
            <person name="Baker D."/>
            <person name="Gharbi K."/>
            <person name="Hall N."/>
            <person name="Watson M."/>
            <person name="Adriaenssens E.M."/>
            <person name="Foster-Nyarko E."/>
            <person name="Jarju S."/>
            <person name="Secka A."/>
            <person name="Antonio M."/>
            <person name="Oren A."/>
            <person name="Chaudhuri R.R."/>
            <person name="La Ragione R."/>
            <person name="Hildebrand F."/>
            <person name="Pallen M.J."/>
        </authorList>
    </citation>
    <scope>NUCLEOTIDE SEQUENCE</scope>
    <source>
        <strain evidence="4">ChiHjej10B9-9673</strain>
    </source>
</reference>
<dbReference type="PROSITE" id="PS50977">
    <property type="entry name" value="HTH_TETR_2"/>
    <property type="match status" value="1"/>
</dbReference>
<gene>
    <name evidence="4" type="ORF">IAC18_01350</name>
</gene>
<evidence type="ECO:0000259" key="3">
    <source>
        <dbReference type="PROSITE" id="PS50977"/>
    </source>
</evidence>
<keyword evidence="1 2" id="KW-0238">DNA-binding</keyword>
<evidence type="ECO:0000256" key="1">
    <source>
        <dbReference type="ARBA" id="ARBA00023125"/>
    </source>
</evidence>
<dbReference type="Pfam" id="PF00440">
    <property type="entry name" value="TetR_N"/>
    <property type="match status" value="1"/>
</dbReference>
<sequence length="206" mass="23737">MPACSEELTKARCDEIVAVCAELYKSMSFKDITLKEIGRRTSFTRTSIYNYFQTKEEIFLELFKREYEAWTADLNALGRSHEGMTAREFAAALAETLERRGFLLKLMSMNLYDMEANSRTENLAAFKRAYGGSLEAMTRCLEKFFPDMSAQDIRGFIYCFYPFLFGVYPYTAVTPKQREAMALAGVRWPRLSVRTLVEDFTARLLG</sequence>
<accession>A0A9D1FC30</accession>
<evidence type="ECO:0000313" key="4">
    <source>
        <dbReference type="EMBL" id="HIS66185.1"/>
    </source>
</evidence>
<dbReference type="Proteomes" id="UP000824001">
    <property type="component" value="Unassembled WGS sequence"/>
</dbReference>
<evidence type="ECO:0000256" key="2">
    <source>
        <dbReference type="PROSITE-ProRule" id="PRU00335"/>
    </source>
</evidence>
<name>A0A9D1FC30_9FIRM</name>
<dbReference type="InterPro" id="IPR009057">
    <property type="entry name" value="Homeodomain-like_sf"/>
</dbReference>
<feature type="domain" description="HTH tetR-type" evidence="3">
    <location>
        <begin position="10"/>
        <end position="70"/>
    </location>
</feature>
<dbReference type="AlphaFoldDB" id="A0A9D1FC30"/>
<organism evidence="4 5">
    <name type="scientific">Candidatus Scatomorpha merdipullorum</name>
    <dbReference type="NCBI Taxonomy" id="2840927"/>
    <lineage>
        <taxon>Bacteria</taxon>
        <taxon>Bacillati</taxon>
        <taxon>Bacillota</taxon>
        <taxon>Clostridia</taxon>
        <taxon>Eubacteriales</taxon>
        <taxon>Candidatus Scatomorpha</taxon>
    </lineage>
</organism>
<dbReference type="Gene3D" id="1.10.357.10">
    <property type="entry name" value="Tetracycline Repressor, domain 2"/>
    <property type="match status" value="1"/>
</dbReference>
<protein>
    <submittedName>
        <fullName evidence="4">TetR/AcrR family transcriptional regulator</fullName>
    </submittedName>
</protein>
<reference evidence="4" key="1">
    <citation type="submission" date="2020-10" db="EMBL/GenBank/DDBJ databases">
        <authorList>
            <person name="Gilroy R."/>
        </authorList>
    </citation>
    <scope>NUCLEOTIDE SEQUENCE</scope>
    <source>
        <strain evidence="4">ChiHjej10B9-9673</strain>
    </source>
</reference>
<dbReference type="GO" id="GO:0003677">
    <property type="term" value="F:DNA binding"/>
    <property type="evidence" value="ECO:0007669"/>
    <property type="project" value="UniProtKB-UniRule"/>
</dbReference>
<comment type="caution">
    <text evidence="4">The sequence shown here is derived from an EMBL/GenBank/DDBJ whole genome shotgun (WGS) entry which is preliminary data.</text>
</comment>
<proteinExistence type="predicted"/>
<dbReference type="Pfam" id="PF17929">
    <property type="entry name" value="TetR_C_34"/>
    <property type="match status" value="1"/>
</dbReference>
<evidence type="ECO:0000313" key="5">
    <source>
        <dbReference type="Proteomes" id="UP000824001"/>
    </source>
</evidence>
<feature type="DNA-binding region" description="H-T-H motif" evidence="2">
    <location>
        <begin position="33"/>
        <end position="52"/>
    </location>
</feature>
<dbReference type="EMBL" id="DVJK01000039">
    <property type="protein sequence ID" value="HIS66185.1"/>
    <property type="molecule type" value="Genomic_DNA"/>
</dbReference>
<dbReference type="InterPro" id="IPR001647">
    <property type="entry name" value="HTH_TetR"/>
</dbReference>
<dbReference type="SUPFAM" id="SSF46689">
    <property type="entry name" value="Homeodomain-like"/>
    <property type="match status" value="1"/>
</dbReference>
<dbReference type="InterPro" id="IPR041483">
    <property type="entry name" value="TetR_C_34"/>
</dbReference>